<feature type="region of interest" description="Disordered" evidence="1">
    <location>
        <begin position="88"/>
        <end position="180"/>
    </location>
</feature>
<reference evidence="3 4" key="1">
    <citation type="submission" date="2019-01" db="EMBL/GenBank/DDBJ databases">
        <title>Novel species of Nocardioides.</title>
        <authorList>
            <person name="Liu Q."/>
            <person name="X Y.-H."/>
        </authorList>
    </citation>
    <scope>NUCLEOTIDE SEQUENCE [LARGE SCALE GENOMIC DNA]</scope>
    <source>
        <strain evidence="3 4">HLT2-9</strain>
    </source>
</reference>
<keyword evidence="4" id="KW-1185">Reference proteome</keyword>
<protein>
    <recommendedName>
        <fullName evidence="5">Alkaline phosphatase</fullName>
    </recommendedName>
</protein>
<gene>
    <name evidence="3" type="ORF">EUA94_09755</name>
</gene>
<evidence type="ECO:0000256" key="1">
    <source>
        <dbReference type="SAM" id="MobiDB-lite"/>
    </source>
</evidence>
<organism evidence="3 4">
    <name type="scientific">Nocardioides zhouii</name>
    <dbReference type="NCBI Taxonomy" id="1168729"/>
    <lineage>
        <taxon>Bacteria</taxon>
        <taxon>Bacillati</taxon>
        <taxon>Actinomycetota</taxon>
        <taxon>Actinomycetes</taxon>
        <taxon>Propionibacteriales</taxon>
        <taxon>Nocardioidaceae</taxon>
        <taxon>Nocardioides</taxon>
    </lineage>
</organism>
<sequence>MNRRTLLVAGTALVAGAAGATIGAVVPDDAPARPATSDPVVAAQQSVILLIGDGMDDSMITAARNYAVGAAGRLALDELPSTGAMTTYGLLPGAGPEFRSPTSGASRRGRRTPRTCPARTTRRSWRCTPGSAGVRATSRRPTSPMRRPRPRRPTSTPARARTPPRWPRARARGSRPAAGG</sequence>
<dbReference type="Gene3D" id="3.40.720.10">
    <property type="entry name" value="Alkaline Phosphatase, subunit A"/>
    <property type="match status" value="1"/>
</dbReference>
<dbReference type="InterPro" id="IPR017850">
    <property type="entry name" value="Alkaline_phosphatase_core_sf"/>
</dbReference>
<evidence type="ECO:0008006" key="5">
    <source>
        <dbReference type="Google" id="ProtNLM"/>
    </source>
</evidence>
<dbReference type="SUPFAM" id="SSF53649">
    <property type="entry name" value="Alkaline phosphatase-like"/>
    <property type="match status" value="1"/>
</dbReference>
<evidence type="ECO:0000313" key="4">
    <source>
        <dbReference type="Proteomes" id="UP000291101"/>
    </source>
</evidence>
<evidence type="ECO:0000256" key="2">
    <source>
        <dbReference type="SAM" id="SignalP"/>
    </source>
</evidence>
<dbReference type="PROSITE" id="PS51318">
    <property type="entry name" value="TAT"/>
    <property type="match status" value="1"/>
</dbReference>
<accession>A0A4Q2T3F6</accession>
<comment type="caution">
    <text evidence="3">The sequence shown here is derived from an EMBL/GenBank/DDBJ whole genome shotgun (WGS) entry which is preliminary data.</text>
</comment>
<feature type="compositionally biased region" description="Low complexity" evidence="1">
    <location>
        <begin position="135"/>
        <end position="145"/>
    </location>
</feature>
<dbReference type="EMBL" id="SDWV01000008">
    <property type="protein sequence ID" value="RYC11249.1"/>
    <property type="molecule type" value="Genomic_DNA"/>
</dbReference>
<dbReference type="OrthoDB" id="9794455at2"/>
<feature type="signal peptide" evidence="2">
    <location>
        <begin position="1"/>
        <end position="20"/>
    </location>
</feature>
<feature type="chain" id="PRO_5039149077" description="Alkaline phosphatase" evidence="2">
    <location>
        <begin position="21"/>
        <end position="180"/>
    </location>
</feature>
<dbReference type="InterPro" id="IPR006311">
    <property type="entry name" value="TAT_signal"/>
</dbReference>
<keyword evidence="2" id="KW-0732">Signal</keyword>
<evidence type="ECO:0000313" key="3">
    <source>
        <dbReference type="EMBL" id="RYC11249.1"/>
    </source>
</evidence>
<feature type="compositionally biased region" description="Low complexity" evidence="1">
    <location>
        <begin position="153"/>
        <end position="163"/>
    </location>
</feature>
<dbReference type="Proteomes" id="UP000291101">
    <property type="component" value="Unassembled WGS sequence"/>
</dbReference>
<name>A0A4Q2T3F6_9ACTN</name>
<proteinExistence type="predicted"/>
<dbReference type="AlphaFoldDB" id="A0A4Q2T3F6"/>